<dbReference type="AlphaFoldDB" id="A0AA86PT38"/>
<organism evidence="2">
    <name type="scientific">Hexamita inflata</name>
    <dbReference type="NCBI Taxonomy" id="28002"/>
    <lineage>
        <taxon>Eukaryota</taxon>
        <taxon>Metamonada</taxon>
        <taxon>Diplomonadida</taxon>
        <taxon>Hexamitidae</taxon>
        <taxon>Hexamitinae</taxon>
        <taxon>Hexamita</taxon>
    </lineage>
</organism>
<evidence type="ECO:0000313" key="3">
    <source>
        <dbReference type="EMBL" id="CAL6057986.1"/>
    </source>
</evidence>
<feature type="compositionally biased region" description="Polar residues" evidence="1">
    <location>
        <begin position="448"/>
        <end position="465"/>
    </location>
</feature>
<evidence type="ECO:0000313" key="2">
    <source>
        <dbReference type="EMBL" id="CAI9945286.1"/>
    </source>
</evidence>
<keyword evidence="4" id="KW-1185">Reference proteome</keyword>
<protein>
    <submittedName>
        <fullName evidence="3">Hypothetical_protein</fullName>
    </submittedName>
</protein>
<reference evidence="3 4" key="2">
    <citation type="submission" date="2024-07" db="EMBL/GenBank/DDBJ databases">
        <authorList>
            <person name="Akdeniz Z."/>
        </authorList>
    </citation>
    <scope>NUCLEOTIDE SEQUENCE [LARGE SCALE GENOMIC DNA]</scope>
</reference>
<feature type="compositionally biased region" description="Polar residues" evidence="1">
    <location>
        <begin position="342"/>
        <end position="353"/>
    </location>
</feature>
<feature type="region of interest" description="Disordered" evidence="1">
    <location>
        <begin position="445"/>
        <end position="465"/>
    </location>
</feature>
<evidence type="ECO:0000256" key="1">
    <source>
        <dbReference type="SAM" id="MobiDB-lite"/>
    </source>
</evidence>
<proteinExistence type="predicted"/>
<feature type="compositionally biased region" description="Polar residues" evidence="1">
    <location>
        <begin position="317"/>
        <end position="332"/>
    </location>
</feature>
<reference evidence="2" key="1">
    <citation type="submission" date="2023-06" db="EMBL/GenBank/DDBJ databases">
        <authorList>
            <person name="Kurt Z."/>
        </authorList>
    </citation>
    <scope>NUCLEOTIDE SEQUENCE</scope>
</reference>
<feature type="region of interest" description="Disordered" evidence="1">
    <location>
        <begin position="317"/>
        <end position="371"/>
    </location>
</feature>
<dbReference type="EMBL" id="CATOUU010000742">
    <property type="protein sequence ID" value="CAI9945286.1"/>
    <property type="molecule type" value="Genomic_DNA"/>
</dbReference>
<evidence type="ECO:0000313" key="4">
    <source>
        <dbReference type="Proteomes" id="UP001642409"/>
    </source>
</evidence>
<comment type="caution">
    <text evidence="2">The sequence shown here is derived from an EMBL/GenBank/DDBJ whole genome shotgun (WGS) entry which is preliminary data.</text>
</comment>
<dbReference type="EMBL" id="CAXDID020000217">
    <property type="protein sequence ID" value="CAL6057986.1"/>
    <property type="molecule type" value="Genomic_DNA"/>
</dbReference>
<dbReference type="Proteomes" id="UP001642409">
    <property type="component" value="Unassembled WGS sequence"/>
</dbReference>
<accession>A0AA86PT38</accession>
<gene>
    <name evidence="2" type="ORF">HINF_LOCUS32931</name>
    <name evidence="3" type="ORF">HINF_LOCUS47876</name>
</gene>
<sequence length="565" mass="65042">METTSNQTISSFEYDQQIQTQNVVYLNYQEHEQCQQETQGIELSSNEQQMIQEEWLKEYNISQMLQDSKAIDNEETKEYEQEEQFFEEDMSSTQQLQQSCQINYEYNKIKPESSLFQDLNEKPTILLKPIIFLVLNFEETMEKIDQMLDISWKCIIHKNISIIPHNSGYIISLLVKPQYYDLILPLQDLLSVSLDDECKTLQMQNTNKSDMNNTQLVNTDKSNQLTVKVTTRRATMLVDHVELFMSQVESAIGQHRSTFMNGDPAISQHPSGKYLIALDLFESYFDEILSKFGDVIYADKQQSQENQPLESLPIKQAQTEPQVPSQNAILQESDQKAEAPSQLVNASENTAAQKQKAEPHTPNREVPVQTSHPVKFHVRNCEETLKAIESALKMPREKFIDGSSYISAGSPGYNLSFLVKSHVYEQVRPLQETLSIQTERMESVVKPEQQTTQLKNSGQKPCTAGTESKLQSLQPEQNNPVKTDQPKFVQVNFHVMIVKKRQNPLNKYYVFLVRGLCTVNQAYLRGNLDNFYNSLQNRNTQNEYSHYKNSCQLTCKFKLISSQAA</sequence>
<name>A0AA86PT38_9EUKA</name>